<dbReference type="InterPro" id="IPR036661">
    <property type="entry name" value="Luciferase-like_sf"/>
</dbReference>
<feature type="binding site" evidence="6">
    <location>
        <position position="220"/>
    </location>
    <ligand>
        <name>FMN</name>
        <dbReference type="ChEBI" id="CHEBI:58210"/>
    </ligand>
</feature>
<evidence type="ECO:0000256" key="3">
    <source>
        <dbReference type="ARBA" id="ARBA00023002"/>
    </source>
</evidence>
<dbReference type="AlphaFoldDB" id="A0A0A5I2Y0"/>
<comment type="similarity">
    <text evidence="5">Belongs to the NtaA/SnaA/DszA monooxygenase family.</text>
</comment>
<feature type="binding site" evidence="6">
    <location>
        <position position="97"/>
    </location>
    <ligand>
        <name>FMN</name>
        <dbReference type="ChEBI" id="CHEBI:58210"/>
    </ligand>
</feature>
<dbReference type="OrthoDB" id="6133319at2"/>
<dbReference type="NCBIfam" id="TIGR03860">
    <property type="entry name" value="FMN_nitrolo"/>
    <property type="match status" value="1"/>
</dbReference>
<dbReference type="InterPro" id="IPR011251">
    <property type="entry name" value="Luciferase-like_dom"/>
</dbReference>
<proteinExistence type="inferred from homology"/>
<dbReference type="InterPro" id="IPR051260">
    <property type="entry name" value="Diverse_substr_monoxygenases"/>
</dbReference>
<accession>A0A0A5I2Y0</accession>
<evidence type="ECO:0000256" key="6">
    <source>
        <dbReference type="PIRSR" id="PIRSR000337-1"/>
    </source>
</evidence>
<dbReference type="EMBL" id="JRWP01000004">
    <property type="protein sequence ID" value="KGY10181.1"/>
    <property type="molecule type" value="Genomic_DNA"/>
</dbReference>
<dbReference type="Pfam" id="PF00296">
    <property type="entry name" value="Bac_luciferase"/>
    <property type="match status" value="1"/>
</dbReference>
<evidence type="ECO:0000256" key="2">
    <source>
        <dbReference type="ARBA" id="ARBA00022643"/>
    </source>
</evidence>
<dbReference type="GO" id="GO:0004497">
    <property type="term" value="F:monooxygenase activity"/>
    <property type="evidence" value="ECO:0007669"/>
    <property type="project" value="UniProtKB-KW"/>
</dbReference>
<evidence type="ECO:0000256" key="5">
    <source>
        <dbReference type="ARBA" id="ARBA00033748"/>
    </source>
</evidence>
<feature type="binding site" evidence="6">
    <location>
        <position position="149"/>
    </location>
    <ligand>
        <name>FMN</name>
        <dbReference type="ChEBI" id="CHEBI:58210"/>
    </ligand>
</feature>
<reference evidence="8 9" key="1">
    <citation type="submission" date="2014-10" db="EMBL/GenBank/DDBJ databases">
        <title>Genome sequencing of Vibrio sinaloensis T08.</title>
        <authorList>
            <person name="Chan K.-G."/>
            <person name="Mohamad N.I."/>
        </authorList>
    </citation>
    <scope>NUCLEOTIDE SEQUENCE [LARGE SCALE GENOMIC DNA]</scope>
    <source>
        <strain evidence="8 9">T08</strain>
    </source>
</reference>
<organism evidence="8 9">
    <name type="scientific">Photobacterium sp. (strain ATCC 43367)</name>
    <dbReference type="NCBI Taxonomy" id="379097"/>
    <lineage>
        <taxon>Bacteria</taxon>
        <taxon>Pseudomonadati</taxon>
        <taxon>Pseudomonadota</taxon>
        <taxon>Gammaproteobacteria</taxon>
        <taxon>Vibrionales</taxon>
        <taxon>Vibrionaceae</taxon>
        <taxon>Vibrio</taxon>
        <taxon>Vibrio oreintalis group</taxon>
    </lineage>
</organism>
<feature type="binding site" evidence="6">
    <location>
        <position position="58"/>
    </location>
    <ligand>
        <name>FMN</name>
        <dbReference type="ChEBI" id="CHEBI:58210"/>
    </ligand>
</feature>
<keyword evidence="3" id="KW-0560">Oxidoreductase</keyword>
<dbReference type="PIRSF" id="PIRSF000337">
    <property type="entry name" value="NTA_MOA"/>
    <property type="match status" value="1"/>
</dbReference>
<dbReference type="RefSeq" id="WP_038188400.1">
    <property type="nucleotide sequence ID" value="NZ_JRWP01000004.1"/>
</dbReference>
<feature type="domain" description="Luciferase-like" evidence="7">
    <location>
        <begin position="26"/>
        <end position="380"/>
    </location>
</feature>
<dbReference type="GO" id="GO:0016705">
    <property type="term" value="F:oxidoreductase activity, acting on paired donors, with incorporation or reduction of molecular oxygen"/>
    <property type="evidence" value="ECO:0007669"/>
    <property type="project" value="InterPro"/>
</dbReference>
<gene>
    <name evidence="8" type="ORF">NM06_04520</name>
</gene>
<dbReference type="InterPro" id="IPR016215">
    <property type="entry name" value="NTA_MOA"/>
</dbReference>
<evidence type="ECO:0000313" key="8">
    <source>
        <dbReference type="EMBL" id="KGY10181.1"/>
    </source>
</evidence>
<evidence type="ECO:0000256" key="4">
    <source>
        <dbReference type="ARBA" id="ARBA00023033"/>
    </source>
</evidence>
<name>A0A0A5I2Y0_PHOS4</name>
<dbReference type="PANTHER" id="PTHR30011:SF16">
    <property type="entry name" value="C2H2 FINGER DOMAIN TRANSCRIPTION FACTOR (EUROFUNG)-RELATED"/>
    <property type="match status" value="1"/>
</dbReference>
<evidence type="ECO:0000259" key="7">
    <source>
        <dbReference type="Pfam" id="PF00296"/>
    </source>
</evidence>
<evidence type="ECO:0000256" key="1">
    <source>
        <dbReference type="ARBA" id="ARBA00022630"/>
    </source>
</evidence>
<sequence length="436" mass="48314">MSDRKPIVIGMALAMSWLTRSAWRREESEVEHLFDLEHYVTLAQQAEQAKLDFLFAPDTLFLAKEALAHEAGFTGFDPTTLIAAMASHTHHIGLVSTVSTTFTPPYIAARQLQSLNWLTKGRAGWNIVTALGGNENFGLETMPSSQQRYAKAHEFVEVVNRLWQSYPHTAIKVDRASGQFANVDDIEEIHHHGEFFDVLGPLNIPTHPSGRMPFFQAGASDAGRNFAAHVADVMFAATPDIESGIALKQDLASRCQQIGRSPSALKVLPGVALYLAKSEQEAHDLFTETHKAIDPAKHFAHLHKALGIDFSNHNLDDVVEVNSLAKGFVPYSQTHTDLLLTYIQRESPTLRQLLARPEVIGSSHWLIIGTVQQAYDDIVQRLEQGAADGFIAVPGGSKESMRLFFESLIPMLQQNGWFKSEYIGDTLAKHLTEQAL</sequence>
<dbReference type="STRING" id="379097.SE23_05965"/>
<keyword evidence="1 6" id="KW-0285">Flavoprotein</keyword>
<comment type="caution">
    <text evidence="8">The sequence shown here is derived from an EMBL/GenBank/DDBJ whole genome shotgun (WGS) entry which is preliminary data.</text>
</comment>
<dbReference type="Gene3D" id="3.20.20.30">
    <property type="entry name" value="Luciferase-like domain"/>
    <property type="match status" value="1"/>
</dbReference>
<dbReference type="SUPFAM" id="SSF51679">
    <property type="entry name" value="Bacterial luciferase-like"/>
    <property type="match status" value="1"/>
</dbReference>
<keyword evidence="2 6" id="KW-0288">FMN</keyword>
<evidence type="ECO:0000313" key="9">
    <source>
        <dbReference type="Proteomes" id="UP000030451"/>
    </source>
</evidence>
<keyword evidence="4 8" id="KW-0503">Monooxygenase</keyword>
<dbReference type="Proteomes" id="UP000030451">
    <property type="component" value="Unassembled WGS sequence"/>
</dbReference>
<protein>
    <submittedName>
        <fullName evidence="8">Monooxygenase</fullName>
    </submittedName>
</protein>
<dbReference type="PANTHER" id="PTHR30011">
    <property type="entry name" value="ALKANESULFONATE MONOOXYGENASE-RELATED"/>
    <property type="match status" value="1"/>
</dbReference>